<feature type="transmembrane region" description="Helical" evidence="12">
    <location>
        <begin position="290"/>
        <end position="321"/>
    </location>
</feature>
<dbReference type="EMBL" id="BSDR01000001">
    <property type="protein sequence ID" value="GLI32580.1"/>
    <property type="molecule type" value="Genomic_DNA"/>
</dbReference>
<dbReference type="GO" id="GO:0005886">
    <property type="term" value="C:plasma membrane"/>
    <property type="evidence" value="ECO:0007669"/>
    <property type="project" value="UniProtKB-SubCell"/>
</dbReference>
<evidence type="ECO:0000313" key="16">
    <source>
        <dbReference type="Proteomes" id="UP001144372"/>
    </source>
</evidence>
<feature type="transmembrane region" description="Helical" evidence="12">
    <location>
        <begin position="217"/>
        <end position="238"/>
    </location>
</feature>
<evidence type="ECO:0000256" key="7">
    <source>
        <dbReference type="ARBA" id="ARBA00022847"/>
    </source>
</evidence>
<feature type="transmembrane region" description="Helical" evidence="12">
    <location>
        <begin position="342"/>
        <end position="362"/>
    </location>
</feature>
<feature type="domain" description="K+ potassium transporter integral membrane" evidence="13">
    <location>
        <begin position="14"/>
        <end position="468"/>
    </location>
</feature>
<evidence type="ECO:0000256" key="2">
    <source>
        <dbReference type="ARBA" id="ARBA00007019"/>
    </source>
</evidence>
<keyword evidence="5 12" id="KW-0633">Potassium transport</keyword>
<protein>
    <recommendedName>
        <fullName evidence="12">Probable potassium transport system protein Kup</fullName>
    </recommendedName>
</protein>
<comment type="catalytic activity">
    <reaction evidence="12">
        <text>K(+)(in) + H(+)(in) = K(+)(out) + H(+)(out)</text>
        <dbReference type="Rhea" id="RHEA:28490"/>
        <dbReference type="ChEBI" id="CHEBI:15378"/>
        <dbReference type="ChEBI" id="CHEBI:29103"/>
    </reaction>
</comment>
<dbReference type="GO" id="GO:0015293">
    <property type="term" value="F:symporter activity"/>
    <property type="evidence" value="ECO:0007669"/>
    <property type="project" value="UniProtKB-UniRule"/>
</dbReference>
<gene>
    <name evidence="15" type="primary">kup1</name>
    <name evidence="12" type="synonym">kup</name>
    <name evidence="15" type="ORF">DAMNIGENAA_00130</name>
</gene>
<dbReference type="InterPro" id="IPR023051">
    <property type="entry name" value="Kup"/>
</dbReference>
<evidence type="ECO:0000313" key="15">
    <source>
        <dbReference type="EMBL" id="GLI32580.1"/>
    </source>
</evidence>
<dbReference type="InterPro" id="IPR003855">
    <property type="entry name" value="K+_transporter"/>
</dbReference>
<evidence type="ECO:0000256" key="1">
    <source>
        <dbReference type="ARBA" id="ARBA00004141"/>
    </source>
</evidence>
<keyword evidence="7 12" id="KW-0769">Symport</keyword>
<feature type="transmembrane region" description="Helical" evidence="12">
    <location>
        <begin position="428"/>
        <end position="445"/>
    </location>
</feature>
<accession>A0A9W6CYS4</accession>
<dbReference type="HAMAP" id="MF_01522">
    <property type="entry name" value="Kup"/>
    <property type="match status" value="1"/>
</dbReference>
<dbReference type="AlphaFoldDB" id="A0A9W6CYS4"/>
<dbReference type="PANTHER" id="PTHR30540">
    <property type="entry name" value="OSMOTIC STRESS POTASSIUM TRANSPORTER"/>
    <property type="match status" value="1"/>
</dbReference>
<evidence type="ECO:0000256" key="9">
    <source>
        <dbReference type="ARBA" id="ARBA00022989"/>
    </source>
</evidence>
<evidence type="ECO:0000259" key="13">
    <source>
        <dbReference type="Pfam" id="PF02705"/>
    </source>
</evidence>
<keyword evidence="4 12" id="KW-1003">Cell membrane</keyword>
<comment type="similarity">
    <text evidence="2 12">Belongs to the HAK/KUP transporter (TC 2.A.72) family.</text>
</comment>
<name>A0A9W6CYS4_9BACT</name>
<keyword evidence="11 12" id="KW-0472">Membrane</keyword>
<organism evidence="15 16">
    <name type="scientific">Desulforhabdus amnigena</name>
    <dbReference type="NCBI Taxonomy" id="40218"/>
    <lineage>
        <taxon>Bacteria</taxon>
        <taxon>Pseudomonadati</taxon>
        <taxon>Thermodesulfobacteriota</taxon>
        <taxon>Syntrophobacteria</taxon>
        <taxon>Syntrophobacterales</taxon>
        <taxon>Syntrophobacteraceae</taxon>
        <taxon>Desulforhabdus</taxon>
    </lineage>
</organism>
<feature type="transmembrane region" description="Helical" evidence="12">
    <location>
        <begin position="402"/>
        <end position="422"/>
    </location>
</feature>
<feature type="transmembrane region" description="Helical" evidence="12">
    <location>
        <begin position="173"/>
        <end position="193"/>
    </location>
</feature>
<dbReference type="InterPro" id="IPR053952">
    <property type="entry name" value="K_trans_C"/>
</dbReference>
<dbReference type="Proteomes" id="UP001144372">
    <property type="component" value="Unassembled WGS sequence"/>
</dbReference>
<comment type="subcellular location">
    <subcellularLocation>
        <location evidence="12">Cell membrane</location>
        <topology evidence="12">Multi-pass membrane protein</topology>
    </subcellularLocation>
    <subcellularLocation>
        <location evidence="1">Membrane</location>
        <topology evidence="1">Multi-pass membrane protein</topology>
    </subcellularLocation>
</comment>
<feature type="transmembrane region" description="Helical" evidence="12">
    <location>
        <begin position="106"/>
        <end position="131"/>
    </location>
</feature>
<comment type="caution">
    <text evidence="15">The sequence shown here is derived from an EMBL/GenBank/DDBJ whole genome shotgun (WGS) entry which is preliminary data.</text>
</comment>
<sequence length="627" mass="68227">MNSGVSPRARTLALALGALGVVYGDIGTSPLYAVKECFHGLHAIALNTGNILGVLSLIFWSLTMVVSIKYVAFILRADNNGEGGIYALLALIPVSKSSIPTRIHSAVVIAAIFGAALLYGDGIITPAISVLSAIEGLKVATESASSFILPLTCVVLLLLFLVQRHGTAGIGKVFGPIVLIWFAAIAALGIAAIKSNPHILIALNPLYAISFFAENRLHGMVVLGSVVLCITGGEALYADLGHFGTKAIRLSWFSIAFPALLLNYFGQGALLLDNPDFAFNPFYGLVPKSFLYPMVALSTMATVIASQAMITGVFSLTQQAVQLGFSPRMHIVHTSSETRGQIYVPHINYALMLACIGLVLAFRESSRLAGAYGIAVTATMGITSVLYFFVTTRRWQWSLWKAIPLVGIFIVFDLAYFGSNLLKLADGGWFTLAVGAVIMIAMTTWRDGRAELARKMLSTRFPLSLFIEDVAQKNPQRVQGTAVFMTVSPVGTPSALLHHFKHNHVLHEKIILLSVRSVDFPTLPDDERLNMEDLGQGFYRIVAFYGFREMPDVPEVLKMASRFGIQIEPSATTYFLGRETLLTTGDSKMMQWRKTLFSFMSRNAWTAPAYFGIPSDRVIEIGVQIEL</sequence>
<keyword evidence="10 12" id="KW-0406">Ion transport</keyword>
<evidence type="ECO:0000256" key="11">
    <source>
        <dbReference type="ARBA" id="ARBA00023136"/>
    </source>
</evidence>
<evidence type="ECO:0000256" key="4">
    <source>
        <dbReference type="ARBA" id="ARBA00022475"/>
    </source>
</evidence>
<feature type="domain" description="K+ potassium transporter C-terminal" evidence="14">
    <location>
        <begin position="480"/>
        <end position="627"/>
    </location>
</feature>
<feature type="transmembrane region" description="Helical" evidence="12">
    <location>
        <begin position="250"/>
        <end position="270"/>
    </location>
</feature>
<keyword evidence="3 12" id="KW-0813">Transport</keyword>
<feature type="transmembrane region" description="Helical" evidence="12">
    <location>
        <begin position="368"/>
        <end position="390"/>
    </location>
</feature>
<dbReference type="Pfam" id="PF22776">
    <property type="entry name" value="K_trans_C"/>
    <property type="match status" value="1"/>
</dbReference>
<feature type="transmembrane region" description="Helical" evidence="12">
    <location>
        <begin position="143"/>
        <end position="161"/>
    </location>
</feature>
<comment type="function">
    <text evidence="12">Transport of potassium into the cell. Likely operates as a K(+):H(+) symporter.</text>
</comment>
<evidence type="ECO:0000256" key="10">
    <source>
        <dbReference type="ARBA" id="ARBA00023065"/>
    </source>
</evidence>
<evidence type="ECO:0000256" key="6">
    <source>
        <dbReference type="ARBA" id="ARBA00022692"/>
    </source>
</evidence>
<reference evidence="15" key="1">
    <citation type="submission" date="2022-12" db="EMBL/GenBank/DDBJ databases">
        <title>Reference genome sequencing for broad-spectrum identification of bacterial and archaeal isolates by mass spectrometry.</title>
        <authorList>
            <person name="Sekiguchi Y."/>
            <person name="Tourlousse D.M."/>
        </authorList>
    </citation>
    <scope>NUCLEOTIDE SEQUENCE</scope>
    <source>
        <strain evidence="15">ASRB1</strain>
    </source>
</reference>
<dbReference type="PANTHER" id="PTHR30540:SF79">
    <property type="entry name" value="LOW AFFINITY POTASSIUM TRANSPORT SYSTEM PROTEIN KUP"/>
    <property type="match status" value="1"/>
</dbReference>
<proteinExistence type="inferred from homology"/>
<feature type="transmembrane region" description="Helical" evidence="12">
    <location>
        <begin position="40"/>
        <end position="66"/>
    </location>
</feature>
<evidence type="ECO:0000256" key="12">
    <source>
        <dbReference type="HAMAP-Rule" id="MF_01522"/>
    </source>
</evidence>
<keyword evidence="16" id="KW-1185">Reference proteome</keyword>
<evidence type="ECO:0000256" key="5">
    <source>
        <dbReference type="ARBA" id="ARBA00022538"/>
    </source>
</evidence>
<keyword evidence="9 12" id="KW-1133">Transmembrane helix</keyword>
<evidence type="ECO:0000256" key="3">
    <source>
        <dbReference type="ARBA" id="ARBA00022448"/>
    </source>
</evidence>
<dbReference type="Pfam" id="PF02705">
    <property type="entry name" value="K_trans"/>
    <property type="match status" value="1"/>
</dbReference>
<dbReference type="InterPro" id="IPR053951">
    <property type="entry name" value="K_trans_N"/>
</dbReference>
<keyword evidence="8 12" id="KW-0630">Potassium</keyword>
<evidence type="ECO:0000256" key="8">
    <source>
        <dbReference type="ARBA" id="ARBA00022958"/>
    </source>
</evidence>
<evidence type="ECO:0000259" key="14">
    <source>
        <dbReference type="Pfam" id="PF22776"/>
    </source>
</evidence>
<dbReference type="GO" id="GO:0015079">
    <property type="term" value="F:potassium ion transmembrane transporter activity"/>
    <property type="evidence" value="ECO:0007669"/>
    <property type="project" value="UniProtKB-UniRule"/>
</dbReference>
<keyword evidence="6 12" id="KW-0812">Transmembrane</keyword>